<evidence type="ECO:0000256" key="9">
    <source>
        <dbReference type="ARBA" id="ARBA00023242"/>
    </source>
</evidence>
<proteinExistence type="predicted"/>
<evidence type="ECO:0000256" key="8">
    <source>
        <dbReference type="ARBA" id="ARBA00023163"/>
    </source>
</evidence>
<dbReference type="InterPro" id="IPR012337">
    <property type="entry name" value="RNaseH-like_sf"/>
</dbReference>
<dbReference type="Pfam" id="PF05699">
    <property type="entry name" value="Dimer_Tnp_hAT"/>
    <property type="match status" value="1"/>
</dbReference>
<keyword evidence="7" id="KW-0238">DNA-binding</keyword>
<dbReference type="Pfam" id="PF14372">
    <property type="entry name" value="hAT-like_RNase-H"/>
    <property type="match status" value="1"/>
</dbReference>
<keyword evidence="5" id="KW-0862">Zinc</keyword>
<dbReference type="PANTHER" id="PTHR46481">
    <property type="entry name" value="ZINC FINGER BED DOMAIN-CONTAINING PROTEIN 4"/>
    <property type="match status" value="1"/>
</dbReference>
<feature type="domain" description="BED-type" evidence="12">
    <location>
        <begin position="34"/>
        <end position="90"/>
    </location>
</feature>
<keyword evidence="4 10" id="KW-0863">Zinc-finger</keyword>
<evidence type="ECO:0000256" key="5">
    <source>
        <dbReference type="ARBA" id="ARBA00022833"/>
    </source>
</evidence>
<organism evidence="13 14">
    <name type="scientific">Rhynchospora pubera</name>
    <dbReference type="NCBI Taxonomy" id="906938"/>
    <lineage>
        <taxon>Eukaryota</taxon>
        <taxon>Viridiplantae</taxon>
        <taxon>Streptophyta</taxon>
        <taxon>Embryophyta</taxon>
        <taxon>Tracheophyta</taxon>
        <taxon>Spermatophyta</taxon>
        <taxon>Magnoliopsida</taxon>
        <taxon>Liliopsida</taxon>
        <taxon>Poales</taxon>
        <taxon>Cyperaceae</taxon>
        <taxon>Cyperoideae</taxon>
        <taxon>Rhynchosporeae</taxon>
        <taxon>Rhynchospora</taxon>
    </lineage>
</organism>
<evidence type="ECO:0000256" key="4">
    <source>
        <dbReference type="ARBA" id="ARBA00022771"/>
    </source>
</evidence>
<reference evidence="13" key="1">
    <citation type="submission" date="2022-08" db="EMBL/GenBank/DDBJ databases">
        <authorList>
            <person name="Marques A."/>
        </authorList>
    </citation>
    <scope>NUCLEOTIDE SEQUENCE</scope>
    <source>
        <strain evidence="13">RhyPub2mFocal</strain>
        <tissue evidence="13">Leaves</tissue>
    </source>
</reference>
<keyword evidence="8" id="KW-0804">Transcription</keyword>
<dbReference type="SUPFAM" id="SSF57667">
    <property type="entry name" value="beta-beta-alpha zinc fingers"/>
    <property type="match status" value="1"/>
</dbReference>
<evidence type="ECO:0000256" key="10">
    <source>
        <dbReference type="PROSITE-ProRule" id="PRU00027"/>
    </source>
</evidence>
<dbReference type="InterPro" id="IPR052035">
    <property type="entry name" value="ZnF_BED_domain_contain"/>
</dbReference>
<evidence type="ECO:0000313" key="14">
    <source>
        <dbReference type="Proteomes" id="UP001140206"/>
    </source>
</evidence>
<evidence type="ECO:0000256" key="1">
    <source>
        <dbReference type="ARBA" id="ARBA00004123"/>
    </source>
</evidence>
<dbReference type="EMBL" id="JAMFTS010000003">
    <property type="protein sequence ID" value="KAJ4778641.1"/>
    <property type="molecule type" value="Genomic_DNA"/>
</dbReference>
<evidence type="ECO:0000256" key="7">
    <source>
        <dbReference type="ARBA" id="ARBA00023125"/>
    </source>
</evidence>
<comment type="caution">
    <text evidence="13">The sequence shown here is derived from an EMBL/GenBank/DDBJ whole genome shotgun (WGS) entry which is preliminary data.</text>
</comment>
<dbReference type="Proteomes" id="UP001140206">
    <property type="component" value="Chromosome 3"/>
</dbReference>
<evidence type="ECO:0000256" key="3">
    <source>
        <dbReference type="ARBA" id="ARBA00022723"/>
    </source>
</evidence>
<dbReference type="AlphaFoldDB" id="A0AAV8EGC2"/>
<comment type="subcellular location">
    <subcellularLocation>
        <location evidence="1">Nucleus</location>
    </subcellularLocation>
</comment>
<name>A0AAV8EGC2_9POAL</name>
<sequence length="675" mass="78050">MSEDNMDMNKSLVTVETDPETETPKPARKKPNRKSYSTVWNYFTKQMGADGKEKACCNLCNREYLVSPVFGTTNLHRHIEHHHIPKGRNVGPIMVARAVPVQPANVAPNPKPFKYDDAAFKDNLTRAIVQHEYKYELLEEDGMKKILATICPDLKFLDTGTVKSDVVKLYEKERKKVLLLFEKLARRVSLSIDLWTNVKTEEYICVTAHYIDRDWKLQKRILNFKYIPSPHDGTSLTGFISSLFKSWRVENKLFCITVDDALSDDTLVDIYKAQLNGKKALLLQGKFFSCKCCARVINLIVHEALKNIDLIVYKIRECVKYVKGSPDRKKKFLDCAKKYNIDMDLGLRQDIPTKWRTTYLMIESILPYKDAFNDLQNRDASFTDCLDSNEWQFIEKMYKFLKIIYDATCTFSTATYPTANLCFQAICKIQYVLKEESRGMDEIIQSVAAKMLSIFDSYWREFSTILSVAVVLDPRYKLDLVDYAFEKIQKEEKEFYVNMVRQSLYGIFNEYKANLASSSKSKDKERKPEGKSELDRYLEEPKSDWDKPLEVLEWWKENQPRFPELAKMARDILAIPICPADPESAFSIGGKVLDQYRGSLKPDELEALICTKDWLFPSEGSDGKGEDIGLKLCRLLIGFCVKCGWCRLVHYLFKEISAYQNSAGRGCRILLLSFY</sequence>
<protein>
    <submittedName>
        <fullName evidence="13">Zinc finger BED domain-containing protein DAYSLEEPER</fullName>
    </submittedName>
</protein>
<dbReference type="InterPro" id="IPR025525">
    <property type="entry name" value="hAT-like_transposase_RNase-H"/>
</dbReference>
<gene>
    <name evidence="13" type="ORF">LUZ62_062898</name>
</gene>
<dbReference type="GO" id="GO:0008270">
    <property type="term" value="F:zinc ion binding"/>
    <property type="evidence" value="ECO:0007669"/>
    <property type="project" value="UniProtKB-KW"/>
</dbReference>
<keyword evidence="14" id="KW-1185">Reference proteome</keyword>
<dbReference type="PANTHER" id="PTHR46481:SF6">
    <property type="entry name" value="ZINC FINGER BED DOMAIN-CONTAINING PROTEIN RICESLEEPER 2-LIKE"/>
    <property type="match status" value="1"/>
</dbReference>
<dbReference type="Pfam" id="PF02892">
    <property type="entry name" value="zf-BED"/>
    <property type="match status" value="1"/>
</dbReference>
<dbReference type="GO" id="GO:0046983">
    <property type="term" value="F:protein dimerization activity"/>
    <property type="evidence" value="ECO:0007669"/>
    <property type="project" value="InterPro"/>
</dbReference>
<dbReference type="InterPro" id="IPR003656">
    <property type="entry name" value="Znf_BED"/>
</dbReference>
<evidence type="ECO:0000256" key="2">
    <source>
        <dbReference type="ARBA" id="ARBA00011738"/>
    </source>
</evidence>
<dbReference type="PROSITE" id="PS50808">
    <property type="entry name" value="ZF_BED"/>
    <property type="match status" value="1"/>
</dbReference>
<dbReference type="GO" id="GO:0003677">
    <property type="term" value="F:DNA binding"/>
    <property type="evidence" value="ECO:0007669"/>
    <property type="project" value="UniProtKB-KW"/>
</dbReference>
<dbReference type="SMART" id="SM00614">
    <property type="entry name" value="ZnF_BED"/>
    <property type="match status" value="1"/>
</dbReference>
<dbReference type="InterPro" id="IPR036236">
    <property type="entry name" value="Znf_C2H2_sf"/>
</dbReference>
<accession>A0AAV8EGC2</accession>
<keyword evidence="3" id="KW-0479">Metal-binding</keyword>
<comment type="subunit">
    <text evidence="2">Homodimer.</text>
</comment>
<evidence type="ECO:0000256" key="6">
    <source>
        <dbReference type="ARBA" id="ARBA00023015"/>
    </source>
</evidence>
<evidence type="ECO:0000259" key="12">
    <source>
        <dbReference type="PROSITE" id="PS50808"/>
    </source>
</evidence>
<keyword evidence="9" id="KW-0539">Nucleus</keyword>
<feature type="region of interest" description="Disordered" evidence="11">
    <location>
        <begin position="1"/>
        <end position="33"/>
    </location>
</feature>
<dbReference type="GO" id="GO:0005634">
    <property type="term" value="C:nucleus"/>
    <property type="evidence" value="ECO:0007669"/>
    <property type="project" value="UniProtKB-SubCell"/>
</dbReference>
<keyword evidence="6" id="KW-0805">Transcription regulation</keyword>
<dbReference type="InterPro" id="IPR008906">
    <property type="entry name" value="HATC_C_dom"/>
</dbReference>
<evidence type="ECO:0000313" key="13">
    <source>
        <dbReference type="EMBL" id="KAJ4778641.1"/>
    </source>
</evidence>
<evidence type="ECO:0000256" key="11">
    <source>
        <dbReference type="SAM" id="MobiDB-lite"/>
    </source>
</evidence>
<dbReference type="SUPFAM" id="SSF53098">
    <property type="entry name" value="Ribonuclease H-like"/>
    <property type="match status" value="1"/>
</dbReference>